<dbReference type="Gene3D" id="2.60.300.12">
    <property type="entry name" value="HesB-like domain"/>
    <property type="match status" value="1"/>
</dbReference>
<proteinExistence type="predicted"/>
<reference evidence="2 3" key="1">
    <citation type="submission" date="2016-11" db="EMBL/GenBank/DDBJ databases">
        <title>Draft Genome Sequences of Nine Cyanobacterial Strains from Diverse Habitats.</title>
        <authorList>
            <person name="Zhu T."/>
            <person name="Hou S."/>
            <person name="Lu X."/>
            <person name="Hess W.R."/>
        </authorList>
    </citation>
    <scope>NUCLEOTIDE SEQUENCE [LARGE SCALE GENOMIC DNA]</scope>
    <source>
        <strain evidence="2 3">NIES-593</strain>
    </source>
</reference>
<dbReference type="OrthoDB" id="9801228at2"/>
<dbReference type="RefSeq" id="WP_073598147.1">
    <property type="nucleotide sequence ID" value="NZ_MRCB01000002.1"/>
</dbReference>
<dbReference type="GO" id="GO:0051537">
    <property type="term" value="F:2 iron, 2 sulfur cluster binding"/>
    <property type="evidence" value="ECO:0007669"/>
    <property type="project" value="UniProtKB-ARBA"/>
</dbReference>
<dbReference type="STRING" id="1921803.NIES593_02870"/>
<keyword evidence="3" id="KW-1185">Reference proteome</keyword>
<sequence length="109" mass="11903">MIHLTQAAANEIRRLQASRQKIGSYFRLGVQTGGCSGLYYTLDFCDTPHSGDRTYESQSISILVDEKSDSYLKGLKLDFAEDLMGGSFRFQNPNAASTCGCALSFSCAV</sequence>
<dbReference type="GO" id="GO:0016226">
    <property type="term" value="P:iron-sulfur cluster assembly"/>
    <property type="evidence" value="ECO:0007669"/>
    <property type="project" value="InterPro"/>
</dbReference>
<dbReference type="PANTHER" id="PTHR47265:SF1">
    <property type="entry name" value="IRON-SULFUR ASSEMBLY PROTEIN ISCA, CHLOROPLASTIC"/>
    <property type="match status" value="1"/>
</dbReference>
<dbReference type="GO" id="GO:0030674">
    <property type="term" value="F:protein-macromolecule adaptor activity"/>
    <property type="evidence" value="ECO:0007669"/>
    <property type="project" value="TreeGrafter"/>
</dbReference>
<dbReference type="AlphaFoldDB" id="A0A1U7HR44"/>
<accession>A0A1U7HR44</accession>
<organism evidence="2 3">
    <name type="scientific">Hydrococcus rivularis NIES-593</name>
    <dbReference type="NCBI Taxonomy" id="1921803"/>
    <lineage>
        <taxon>Bacteria</taxon>
        <taxon>Bacillati</taxon>
        <taxon>Cyanobacteriota</taxon>
        <taxon>Cyanophyceae</taxon>
        <taxon>Pleurocapsales</taxon>
        <taxon>Hydrococcaceae</taxon>
        <taxon>Hydrococcus</taxon>
    </lineage>
</organism>
<gene>
    <name evidence="2" type="ORF">NIES593_02870</name>
</gene>
<dbReference type="NCBIfam" id="TIGR00049">
    <property type="entry name" value="iron-sulfur cluster assembly accessory protein"/>
    <property type="match status" value="1"/>
</dbReference>
<dbReference type="EMBL" id="MRCB01000002">
    <property type="protein sequence ID" value="OKH26037.1"/>
    <property type="molecule type" value="Genomic_DNA"/>
</dbReference>
<dbReference type="SUPFAM" id="SSF89360">
    <property type="entry name" value="HesB-like domain"/>
    <property type="match status" value="1"/>
</dbReference>
<dbReference type="Proteomes" id="UP000186868">
    <property type="component" value="Unassembled WGS sequence"/>
</dbReference>
<dbReference type="InterPro" id="IPR000361">
    <property type="entry name" value="ATAP_core_dom"/>
</dbReference>
<dbReference type="Pfam" id="PF01521">
    <property type="entry name" value="Fe-S_biosyn"/>
    <property type="match status" value="1"/>
</dbReference>
<protein>
    <recommendedName>
        <fullName evidence="1">Core domain-containing protein</fullName>
    </recommendedName>
</protein>
<dbReference type="InterPro" id="IPR031108">
    <property type="entry name" value="IscA_plant_cyanobact"/>
</dbReference>
<evidence type="ECO:0000313" key="2">
    <source>
        <dbReference type="EMBL" id="OKH26037.1"/>
    </source>
</evidence>
<dbReference type="PANTHER" id="PTHR47265">
    <property type="entry name" value="IRON-SULFUR ASSEMBLY PROTEIN ISCA, CHLOROPLASTIC"/>
    <property type="match status" value="1"/>
</dbReference>
<dbReference type="InterPro" id="IPR035903">
    <property type="entry name" value="HesB-like_dom_sf"/>
</dbReference>
<evidence type="ECO:0000259" key="1">
    <source>
        <dbReference type="Pfam" id="PF01521"/>
    </source>
</evidence>
<evidence type="ECO:0000313" key="3">
    <source>
        <dbReference type="Proteomes" id="UP000186868"/>
    </source>
</evidence>
<comment type="caution">
    <text evidence="2">The sequence shown here is derived from an EMBL/GenBank/DDBJ whole genome shotgun (WGS) entry which is preliminary data.</text>
</comment>
<feature type="domain" description="Core" evidence="1">
    <location>
        <begin position="2"/>
        <end position="101"/>
    </location>
</feature>
<name>A0A1U7HR44_9CYAN</name>
<dbReference type="InterPro" id="IPR016092">
    <property type="entry name" value="ATAP"/>
</dbReference>